<dbReference type="RefSeq" id="WP_279614528.1">
    <property type="nucleotide sequence ID" value="NZ_LWLG01000001.1"/>
</dbReference>
<keyword evidence="2" id="KW-1185">Reference proteome</keyword>
<dbReference type="AlphaFoldDB" id="A0A179D7B8"/>
<dbReference type="STRING" id="999894.TDIS_0371"/>
<sequence length="42" mass="5028">MPFKEYAWDRKWNLNWTADHLATEAKLINDLLAQIQNQNIRG</sequence>
<dbReference type="Proteomes" id="UP000078390">
    <property type="component" value="Unassembled WGS sequence"/>
</dbReference>
<gene>
    <name evidence="1" type="ORF">TDIS_0371</name>
</gene>
<dbReference type="EMBL" id="LWLG01000001">
    <property type="protein sequence ID" value="OAQ21853.1"/>
    <property type="molecule type" value="Genomic_DNA"/>
</dbReference>
<evidence type="ECO:0000313" key="1">
    <source>
        <dbReference type="EMBL" id="OAQ21853.1"/>
    </source>
</evidence>
<organism evidence="1 2">
    <name type="scientific">Thermosulfurimonas dismutans</name>
    <dbReference type="NCBI Taxonomy" id="999894"/>
    <lineage>
        <taxon>Bacteria</taxon>
        <taxon>Pseudomonadati</taxon>
        <taxon>Thermodesulfobacteriota</taxon>
        <taxon>Thermodesulfobacteria</taxon>
        <taxon>Thermodesulfobacteriales</taxon>
        <taxon>Thermodesulfobacteriaceae</taxon>
        <taxon>Thermosulfurimonas</taxon>
    </lineage>
</organism>
<comment type="caution">
    <text evidence="1">The sequence shown here is derived from an EMBL/GenBank/DDBJ whole genome shotgun (WGS) entry which is preliminary data.</text>
</comment>
<protein>
    <submittedName>
        <fullName evidence="1">Uncharacterized protein</fullName>
    </submittedName>
</protein>
<reference evidence="1 2" key="1">
    <citation type="submission" date="2016-04" db="EMBL/GenBank/DDBJ databases">
        <title>Genome analysis of Thermosulfurimonas dismutans, the first thermophilic sulfur-disproportionating bacterium of the phylum Thermodesulfobacteria.</title>
        <authorList>
            <person name="Mardanov A.V."/>
            <person name="Beletsky A.V."/>
            <person name="Kadnikov V.V."/>
            <person name="Slobodkin A.I."/>
            <person name="Ravin N.V."/>
        </authorList>
    </citation>
    <scope>NUCLEOTIDE SEQUENCE [LARGE SCALE GENOMIC DNA]</scope>
    <source>
        <strain evidence="1 2">S95</strain>
    </source>
</reference>
<accession>A0A179D7B8</accession>
<name>A0A179D7B8_9BACT</name>
<evidence type="ECO:0000313" key="2">
    <source>
        <dbReference type="Proteomes" id="UP000078390"/>
    </source>
</evidence>
<proteinExistence type="predicted"/>